<gene>
    <name evidence="2" type="ORF">NO357_17485</name>
</gene>
<dbReference type="AlphaFoldDB" id="A0AAE3WH40"/>
<dbReference type="PROSITE" id="PS50817">
    <property type="entry name" value="INTEIN_N_TER"/>
    <property type="match status" value="1"/>
</dbReference>
<reference evidence="2" key="1">
    <citation type="submission" date="2022-07" db="EMBL/GenBank/DDBJ databases">
        <authorList>
            <person name="Otstavnykh N."/>
            <person name="Isaeva M."/>
            <person name="Bystritskaya E."/>
        </authorList>
    </citation>
    <scope>NUCLEOTIDE SEQUENCE</scope>
    <source>
        <strain evidence="2">KCTC 52189</strain>
    </source>
</reference>
<evidence type="ECO:0000259" key="1">
    <source>
        <dbReference type="Pfam" id="PF13403"/>
    </source>
</evidence>
<reference evidence="2" key="2">
    <citation type="submission" date="2023-02" db="EMBL/GenBank/DDBJ databases">
        <title>'Rhodoalgimonas zhirmunskyi' gen. nov., isolated from a red alga.</title>
        <authorList>
            <person name="Nedashkovskaya O.I."/>
            <person name="Otstavnykh N.Y."/>
            <person name="Bystritskaya E.P."/>
            <person name="Balabanova L.A."/>
            <person name="Isaeva M.P."/>
        </authorList>
    </citation>
    <scope>NUCLEOTIDE SEQUENCE</scope>
    <source>
        <strain evidence="2">KCTC 52189</strain>
    </source>
</reference>
<dbReference type="RefSeq" id="WP_306736997.1">
    <property type="nucleotide sequence ID" value="NZ_JANHAX010000006.1"/>
</dbReference>
<dbReference type="GO" id="GO:0016539">
    <property type="term" value="P:intein-mediated protein splicing"/>
    <property type="evidence" value="ECO:0007669"/>
    <property type="project" value="InterPro"/>
</dbReference>
<accession>A0AAE3WH40</accession>
<dbReference type="Proteomes" id="UP001226762">
    <property type="component" value="Unassembled WGS sequence"/>
</dbReference>
<organism evidence="2 3">
    <name type="scientific">Marimonas arenosa</name>
    <dbReference type="NCBI Taxonomy" id="1795305"/>
    <lineage>
        <taxon>Bacteria</taxon>
        <taxon>Pseudomonadati</taxon>
        <taxon>Pseudomonadota</taxon>
        <taxon>Alphaproteobacteria</taxon>
        <taxon>Rhodobacterales</taxon>
        <taxon>Paracoccaceae</taxon>
        <taxon>Marimonas</taxon>
    </lineage>
</organism>
<keyword evidence="3" id="KW-1185">Reference proteome</keyword>
<proteinExistence type="predicted"/>
<dbReference type="InterPro" id="IPR028992">
    <property type="entry name" value="Hedgehog/Intein_dom"/>
</dbReference>
<dbReference type="Gene3D" id="2.170.16.10">
    <property type="entry name" value="Hedgehog/Intein (Hint) domain"/>
    <property type="match status" value="1"/>
</dbReference>
<comment type="caution">
    <text evidence="2">The sequence shown here is derived from an EMBL/GenBank/DDBJ whole genome shotgun (WGS) entry which is preliminary data.</text>
</comment>
<protein>
    <submittedName>
        <fullName evidence="2">Hint domain-containing protein</fullName>
    </submittedName>
</protein>
<dbReference type="InterPro" id="IPR006141">
    <property type="entry name" value="Intein_N"/>
</dbReference>
<feature type="domain" description="Hedgehog/Intein (Hint)" evidence="1">
    <location>
        <begin position="158"/>
        <end position="305"/>
    </location>
</feature>
<dbReference type="SUPFAM" id="SSF51294">
    <property type="entry name" value="Hedgehog/intein (Hint) domain"/>
    <property type="match status" value="1"/>
</dbReference>
<dbReference type="EMBL" id="JANHAX010000006">
    <property type="protein sequence ID" value="MDQ2091697.1"/>
    <property type="molecule type" value="Genomic_DNA"/>
</dbReference>
<dbReference type="InterPro" id="IPR036844">
    <property type="entry name" value="Hint_dom_sf"/>
</dbReference>
<evidence type="ECO:0000313" key="2">
    <source>
        <dbReference type="EMBL" id="MDQ2091697.1"/>
    </source>
</evidence>
<sequence length="354" mass="39114">MGTGFRGTFVISWSQTEVDGLHAAPVVTLRVGASWLWQGDAVRVDGPSELLRLERTDGKKQVRRRAARLVRRLVGAAITQADRLDDVEIGPERSEDSFVVSDGTQSYTVTLIEVAPGQPPLLMFVDEIPPKGQPLWVVHQSYERPRHDPQGPDTGGVICFIPGTRIATPDGPRLIEELREGDRVETKDDGAQEILWIGARRMTGARLFAMPRLRPVRFRAGALGGDRPEEELIVSPEHRMLVKGRVAQALFNTDEVLVQARDLVNDRDVVTDSQLREVTYVHLLLPSHQVVWANGVETESFHPGNTALSTLSDADRKRLLHGFPDFAVNPSSYGPAARRNLSPSEAAILMHEAA</sequence>
<name>A0AAE3WH40_9RHOB</name>
<dbReference type="Pfam" id="PF13403">
    <property type="entry name" value="Hint_2"/>
    <property type="match status" value="1"/>
</dbReference>
<evidence type="ECO:0000313" key="3">
    <source>
        <dbReference type="Proteomes" id="UP001226762"/>
    </source>
</evidence>